<sequence>MKPAEEYFLNQIEPYQSILLDLKAIIEAVVPEITLEYKWKLPFYYLHGRPLFYLNQTKNYVDLGFWHAHLLEHHQHYFISENRKAVKSLRYFKETDIDEKILKDVIETIANSDFHPFKR</sequence>
<dbReference type="Proteomes" id="UP000238426">
    <property type="component" value="Unassembled WGS sequence"/>
</dbReference>
<proteinExistence type="predicted"/>
<evidence type="ECO:0000313" key="2">
    <source>
        <dbReference type="EMBL" id="PSG86065.1"/>
    </source>
</evidence>
<dbReference type="SUPFAM" id="SSF159888">
    <property type="entry name" value="YdhG-like"/>
    <property type="match status" value="1"/>
</dbReference>
<keyword evidence="3" id="KW-1185">Reference proteome</keyword>
<accession>A0A2T1N4J3</accession>
<organism evidence="2 3">
    <name type="scientific">Aurantibacter aestuarii</name>
    <dbReference type="NCBI Taxonomy" id="1266046"/>
    <lineage>
        <taxon>Bacteria</taxon>
        <taxon>Pseudomonadati</taxon>
        <taxon>Bacteroidota</taxon>
        <taxon>Flavobacteriia</taxon>
        <taxon>Flavobacteriales</taxon>
        <taxon>Flavobacteriaceae</taxon>
        <taxon>Aurantibacter</taxon>
    </lineage>
</organism>
<dbReference type="Pfam" id="PF08818">
    <property type="entry name" value="DUF1801"/>
    <property type="match status" value="1"/>
</dbReference>
<protein>
    <submittedName>
        <fullName evidence="2">2-dehydro-3-deoxyphosphooctonate aldolase</fullName>
    </submittedName>
</protein>
<reference evidence="2 3" key="1">
    <citation type="submission" date="2018-03" db="EMBL/GenBank/DDBJ databases">
        <title>Mesoflavibacter sp. HG37 and Mesoflavibacter sp. HG96 sp.nov., two marine bacteria isolated from seawater of Western Pacific Ocean.</title>
        <authorList>
            <person name="Cheng H."/>
            <person name="Wu Y.-H."/>
            <person name="Guo L.-L."/>
            <person name="Xu X.-W."/>
        </authorList>
    </citation>
    <scope>NUCLEOTIDE SEQUENCE [LARGE SCALE GENOMIC DNA]</scope>
    <source>
        <strain evidence="2 3">KCTC 32269</strain>
    </source>
</reference>
<dbReference type="InterPro" id="IPR014922">
    <property type="entry name" value="YdhG-like"/>
</dbReference>
<gene>
    <name evidence="2" type="ORF">C7H52_13025</name>
</gene>
<name>A0A2T1N4J3_9FLAO</name>
<dbReference type="EMBL" id="PXOQ01000019">
    <property type="protein sequence ID" value="PSG86065.1"/>
    <property type="molecule type" value="Genomic_DNA"/>
</dbReference>
<dbReference type="Gene3D" id="3.90.1150.200">
    <property type="match status" value="1"/>
</dbReference>
<evidence type="ECO:0000313" key="3">
    <source>
        <dbReference type="Proteomes" id="UP000238426"/>
    </source>
</evidence>
<feature type="domain" description="YdhG-like" evidence="1">
    <location>
        <begin position="16"/>
        <end position="107"/>
    </location>
</feature>
<dbReference type="RefSeq" id="WP_106464343.1">
    <property type="nucleotide sequence ID" value="NZ_PXOQ01000019.1"/>
</dbReference>
<dbReference type="AlphaFoldDB" id="A0A2T1N4J3"/>
<dbReference type="OrthoDB" id="670608at2"/>
<evidence type="ECO:0000259" key="1">
    <source>
        <dbReference type="Pfam" id="PF08818"/>
    </source>
</evidence>
<comment type="caution">
    <text evidence="2">The sequence shown here is derived from an EMBL/GenBank/DDBJ whole genome shotgun (WGS) entry which is preliminary data.</text>
</comment>